<feature type="compositionally biased region" description="Polar residues" evidence="2">
    <location>
        <begin position="468"/>
        <end position="486"/>
    </location>
</feature>
<feature type="coiled-coil region" evidence="1">
    <location>
        <begin position="79"/>
        <end position="113"/>
    </location>
</feature>
<protein>
    <submittedName>
        <fullName evidence="3">Uncharacterized protein</fullName>
    </submittedName>
</protein>
<gene>
    <name evidence="3" type="ORF">NliqN6_6451</name>
</gene>
<feature type="compositionally biased region" description="Basic and acidic residues" evidence="2">
    <location>
        <begin position="370"/>
        <end position="385"/>
    </location>
</feature>
<evidence type="ECO:0000256" key="2">
    <source>
        <dbReference type="SAM" id="MobiDB-lite"/>
    </source>
</evidence>
<feature type="region of interest" description="Disordered" evidence="2">
    <location>
        <begin position="1"/>
        <end position="25"/>
    </location>
</feature>
<dbReference type="OrthoDB" id="2592707at2759"/>
<feature type="compositionally biased region" description="Low complexity" evidence="2">
    <location>
        <begin position="414"/>
        <end position="429"/>
    </location>
</feature>
<feature type="compositionally biased region" description="Basic and acidic residues" evidence="2">
    <location>
        <begin position="313"/>
        <end position="339"/>
    </location>
</feature>
<dbReference type="EMBL" id="BLZA01000053">
    <property type="protein sequence ID" value="GHJ90049.1"/>
    <property type="molecule type" value="Genomic_DNA"/>
</dbReference>
<proteinExistence type="predicted"/>
<feature type="region of interest" description="Disordered" evidence="2">
    <location>
        <begin position="297"/>
        <end position="350"/>
    </location>
</feature>
<evidence type="ECO:0000256" key="1">
    <source>
        <dbReference type="SAM" id="Coils"/>
    </source>
</evidence>
<sequence>MAGPYTLKALPQTPQFIKDDGIQETPGPVRARLAMMDKQMDQLHKEKSLLERKHKAESSALQSQVSKLQSQLKDTTGALDTSQNQLRKFEASLTSAREKITTLQNAVARAQQEQISSARDEEVRATYELEMRLVKQKAGLQVAKQELAYVELERRCSKLEIKLDDAVVEGQRYQADAHTQAKLLQTERAASVKAQKELESLRKANTRLQQRLEQQESTSHTVTSRLEELQEDLATAKDALKRETDKAGKAERAISDLKDKNTDLQKELDDLVNADKGRNGVSDKELRALKSELKGLKSSMSAQEADLQDAQEELEKMRSETREKDKALRKESREMDSLRDQITSLQEENQELREKNAHILAKARIYRQQAKDLGTHDEPAEKEHPIAAVKQKVAPRSTAAELAVKKPRKERAASPESDAPSEAEPPVAAIKDKKRKQIVQSAVDSEDDQEDVAPALKRRSAAAKTVNKGESSTFEGGRPNKQTTQALGERSDAANVPASKADKAIKESLVKKKLPSTIVEESEDEAPPKIGKNSTAKAAVVAEDENSGSKATGGEKKKKRKLGALLGGTTFTWDQNLNPDGPIPATLSPLKSSAGSIPRAGFAGGMSRKFSGRV</sequence>
<evidence type="ECO:0000313" key="4">
    <source>
        <dbReference type="Proteomes" id="UP000620104"/>
    </source>
</evidence>
<comment type="caution">
    <text evidence="3">The sequence shown here is derived from an EMBL/GenBank/DDBJ whole genome shotgun (WGS) entry which is preliminary data.</text>
</comment>
<name>A0A8H3U1E7_9TREE</name>
<organism evidence="3 4">
    <name type="scientific">Naganishia liquefaciens</name>
    <dbReference type="NCBI Taxonomy" id="104408"/>
    <lineage>
        <taxon>Eukaryota</taxon>
        <taxon>Fungi</taxon>
        <taxon>Dikarya</taxon>
        <taxon>Basidiomycota</taxon>
        <taxon>Agaricomycotina</taxon>
        <taxon>Tremellomycetes</taxon>
        <taxon>Filobasidiales</taxon>
        <taxon>Filobasidiaceae</taxon>
        <taxon>Naganishia</taxon>
    </lineage>
</organism>
<dbReference type="AlphaFoldDB" id="A0A8H3U1E7"/>
<keyword evidence="4" id="KW-1185">Reference proteome</keyword>
<dbReference type="Proteomes" id="UP000620104">
    <property type="component" value="Unassembled WGS sequence"/>
</dbReference>
<accession>A0A8H3U1E7</accession>
<feature type="region of interest" description="Disordered" evidence="2">
    <location>
        <begin position="370"/>
        <end position="614"/>
    </location>
</feature>
<keyword evidence="1" id="KW-0175">Coiled coil</keyword>
<evidence type="ECO:0000313" key="3">
    <source>
        <dbReference type="EMBL" id="GHJ90049.1"/>
    </source>
</evidence>
<feature type="compositionally biased region" description="Basic and acidic residues" evidence="2">
    <location>
        <begin position="500"/>
        <end position="510"/>
    </location>
</feature>
<reference evidence="3" key="1">
    <citation type="submission" date="2020-07" db="EMBL/GenBank/DDBJ databases">
        <title>Draft Genome Sequence of a Deep-Sea Yeast, Naganishia (Cryptococcus) liquefaciens strain N6.</title>
        <authorList>
            <person name="Han Y.W."/>
            <person name="Kajitani R."/>
            <person name="Morimoto H."/>
            <person name="Parhat M."/>
            <person name="Tsubouchi H."/>
            <person name="Bakenova O."/>
            <person name="Ogata M."/>
            <person name="Argunhan B."/>
            <person name="Aoki R."/>
            <person name="Kajiwara S."/>
            <person name="Itoh T."/>
            <person name="Iwasaki H."/>
        </authorList>
    </citation>
    <scope>NUCLEOTIDE SEQUENCE</scope>
    <source>
        <strain evidence="3">N6</strain>
    </source>
</reference>
<dbReference type="Gene3D" id="1.10.287.1490">
    <property type="match status" value="1"/>
</dbReference>